<reference evidence="1 2" key="1">
    <citation type="submission" date="2024-09" db="EMBL/GenBank/DDBJ databases">
        <authorList>
            <person name="Sun Q."/>
            <person name="Mori K."/>
        </authorList>
    </citation>
    <scope>NUCLEOTIDE SEQUENCE [LARGE SCALE GENOMIC DNA]</scope>
    <source>
        <strain evidence="1 2">TISTR 2452</strain>
    </source>
</reference>
<comment type="caution">
    <text evidence="1">The sequence shown here is derived from an EMBL/GenBank/DDBJ whole genome shotgun (WGS) entry which is preliminary data.</text>
</comment>
<gene>
    <name evidence="1" type="ORF">ACFFSY_21135</name>
</gene>
<protein>
    <submittedName>
        <fullName evidence="1">TerB family tellurite resistance protein</fullName>
    </submittedName>
</protein>
<evidence type="ECO:0000313" key="2">
    <source>
        <dbReference type="Proteomes" id="UP001589747"/>
    </source>
</evidence>
<keyword evidence="2" id="KW-1185">Reference proteome</keyword>
<name>A0ABV5KTD0_9BACL</name>
<accession>A0ABV5KTD0</accession>
<dbReference type="EMBL" id="JBHMDO010000033">
    <property type="protein sequence ID" value="MFB9328444.1"/>
    <property type="molecule type" value="Genomic_DNA"/>
</dbReference>
<dbReference type="Proteomes" id="UP001589747">
    <property type="component" value="Unassembled WGS sequence"/>
</dbReference>
<dbReference type="InterPro" id="IPR029024">
    <property type="entry name" value="TerB-like"/>
</dbReference>
<proteinExistence type="predicted"/>
<sequence>MFLHFLQSKTDKEAFLDVAHLVAEADGCVNRKEQGFISGIMAELDWREPYAVKKDRQLADIVGSLDNEQVKNIFFAEVLLLMFADGDYNDEEKLVVGELKQLFGYSDEEYATFREWVIRMDQLKIEGVKLILGSR</sequence>
<dbReference type="SUPFAM" id="SSF158682">
    <property type="entry name" value="TerB-like"/>
    <property type="match status" value="1"/>
</dbReference>
<dbReference type="Gene3D" id="1.10.3680.10">
    <property type="entry name" value="TerB-like"/>
    <property type="match status" value="1"/>
</dbReference>
<dbReference type="RefSeq" id="WP_377497742.1">
    <property type="nucleotide sequence ID" value="NZ_JBHMDO010000033.1"/>
</dbReference>
<evidence type="ECO:0000313" key="1">
    <source>
        <dbReference type="EMBL" id="MFB9328444.1"/>
    </source>
</evidence>
<organism evidence="1 2">
    <name type="scientific">Paenibacillus aurantiacus</name>
    <dbReference type="NCBI Taxonomy" id="1936118"/>
    <lineage>
        <taxon>Bacteria</taxon>
        <taxon>Bacillati</taxon>
        <taxon>Bacillota</taxon>
        <taxon>Bacilli</taxon>
        <taxon>Bacillales</taxon>
        <taxon>Paenibacillaceae</taxon>
        <taxon>Paenibacillus</taxon>
    </lineage>
</organism>